<dbReference type="PROSITE" id="PS00914">
    <property type="entry name" value="SYNTAXIN"/>
    <property type="match status" value="1"/>
</dbReference>
<dbReference type="InterPro" id="IPR015260">
    <property type="entry name" value="Syntaxin-6/10/61_N"/>
</dbReference>
<dbReference type="PANTHER" id="PTHR12791">
    <property type="entry name" value="GOLGI SNARE BET1-RELATED"/>
    <property type="match status" value="1"/>
</dbReference>
<keyword evidence="3 11" id="KW-0812">Transmembrane</keyword>
<evidence type="ECO:0000259" key="12">
    <source>
        <dbReference type="PROSITE" id="PS50192"/>
    </source>
</evidence>
<dbReference type="InterPro" id="IPR010989">
    <property type="entry name" value="SNARE"/>
</dbReference>
<comment type="subcellular location">
    <subcellularLocation>
        <location evidence="8">Golgi apparatus</location>
        <location evidence="8">trans-Golgi network membrane</location>
        <topology evidence="8">Single-pass type IV membrane protein</topology>
    </subcellularLocation>
</comment>
<protein>
    <submittedName>
        <fullName evidence="13">Syntaxin-10</fullName>
    </submittedName>
</protein>
<accession>A0A9W8BKS6</accession>
<dbReference type="GO" id="GO:0005802">
    <property type="term" value="C:trans-Golgi network"/>
    <property type="evidence" value="ECO:0007669"/>
    <property type="project" value="UniProtKB-ARBA"/>
</dbReference>
<feature type="domain" description="T-SNARE coiled-coil homology" evidence="12">
    <location>
        <begin position="145"/>
        <end position="207"/>
    </location>
</feature>
<evidence type="ECO:0000256" key="10">
    <source>
        <dbReference type="SAM" id="MobiDB-lite"/>
    </source>
</evidence>
<keyword evidence="6" id="KW-0333">Golgi apparatus</keyword>
<dbReference type="SUPFAM" id="SSF58038">
    <property type="entry name" value="SNARE fusion complex"/>
    <property type="match status" value="1"/>
</dbReference>
<dbReference type="Gene3D" id="1.20.58.90">
    <property type="match status" value="1"/>
</dbReference>
<dbReference type="InterPro" id="IPR006012">
    <property type="entry name" value="Syntaxin/epimorphin_CS"/>
</dbReference>
<keyword evidence="5 11" id="KW-1133">Transmembrane helix</keyword>
<dbReference type="AlphaFoldDB" id="A0A9W8BKS6"/>
<dbReference type="FunFam" id="1.20.58.90:FF:000004">
    <property type="entry name" value="Syntaxin 10"/>
    <property type="match status" value="1"/>
</dbReference>
<dbReference type="GO" id="GO:0048193">
    <property type="term" value="P:Golgi vesicle transport"/>
    <property type="evidence" value="ECO:0007669"/>
    <property type="project" value="InterPro"/>
</dbReference>
<feature type="region of interest" description="Disordered" evidence="10">
    <location>
        <begin position="105"/>
        <end position="141"/>
    </location>
</feature>
<evidence type="ECO:0000313" key="14">
    <source>
        <dbReference type="Proteomes" id="UP001150907"/>
    </source>
</evidence>
<dbReference type="OrthoDB" id="546861at2759"/>
<dbReference type="GO" id="GO:0005484">
    <property type="term" value="F:SNAP receptor activity"/>
    <property type="evidence" value="ECO:0007669"/>
    <property type="project" value="InterPro"/>
</dbReference>
<dbReference type="GO" id="GO:0006886">
    <property type="term" value="P:intracellular protein transport"/>
    <property type="evidence" value="ECO:0007669"/>
    <property type="project" value="InterPro"/>
</dbReference>
<organism evidence="13 14">
    <name type="scientific">Coemansia thaxteri</name>
    <dbReference type="NCBI Taxonomy" id="2663907"/>
    <lineage>
        <taxon>Eukaryota</taxon>
        <taxon>Fungi</taxon>
        <taxon>Fungi incertae sedis</taxon>
        <taxon>Zoopagomycota</taxon>
        <taxon>Kickxellomycotina</taxon>
        <taxon>Kickxellomycetes</taxon>
        <taxon>Kickxellales</taxon>
        <taxon>Kickxellaceae</taxon>
        <taxon>Coemansia</taxon>
    </lineage>
</organism>
<evidence type="ECO:0000256" key="7">
    <source>
        <dbReference type="ARBA" id="ARBA00023136"/>
    </source>
</evidence>
<dbReference type="InterPro" id="IPR000727">
    <property type="entry name" value="T_SNARE_dom"/>
</dbReference>
<keyword evidence="4" id="KW-0653">Protein transport</keyword>
<dbReference type="SUPFAM" id="SSF47661">
    <property type="entry name" value="t-snare proteins"/>
    <property type="match status" value="1"/>
</dbReference>
<evidence type="ECO:0000256" key="1">
    <source>
        <dbReference type="ARBA" id="ARBA00009063"/>
    </source>
</evidence>
<dbReference type="SMART" id="SM00397">
    <property type="entry name" value="t_SNARE"/>
    <property type="match status" value="1"/>
</dbReference>
<proteinExistence type="inferred from homology"/>
<evidence type="ECO:0000256" key="5">
    <source>
        <dbReference type="ARBA" id="ARBA00022989"/>
    </source>
</evidence>
<keyword evidence="2" id="KW-0813">Transport</keyword>
<keyword evidence="9" id="KW-0175">Coiled coil</keyword>
<dbReference type="PROSITE" id="PS50192">
    <property type="entry name" value="T_SNARE"/>
    <property type="match status" value="1"/>
</dbReference>
<dbReference type="CDD" id="cd15851">
    <property type="entry name" value="SNARE_Syntaxin6"/>
    <property type="match status" value="1"/>
</dbReference>
<dbReference type="Gene3D" id="1.20.5.110">
    <property type="match status" value="1"/>
</dbReference>
<name>A0A9W8BKS6_9FUNG</name>
<sequence>MSDPFVIVQEDVTSAFEQAKTLLASWKHLSRKRRSAQDENEYQFVTDEIYSTATSIGTDLNELQETIDIARAAPGDYGLTPAQISERQAFVATGRKALDEMRRTLGQPAASSTRAGGARGGAAGSQTAQSEHHAVEFGSHQGQQQMLMEQQDEHLDAMLDTVRNLHGMAGTINTELDDQAILLDEMGEMVENTQSKLSAARNKVDKFLRDKSNRSVHIILILFVVILVLIMLVIFT</sequence>
<evidence type="ECO:0000256" key="8">
    <source>
        <dbReference type="ARBA" id="ARBA00037801"/>
    </source>
</evidence>
<comment type="caution">
    <text evidence="13">The sequence shown here is derived from an EMBL/GenBank/DDBJ whole genome shotgun (WGS) entry which is preliminary data.</text>
</comment>
<feature type="coiled-coil region" evidence="9">
    <location>
        <begin position="183"/>
        <end position="210"/>
    </location>
</feature>
<reference evidence="13" key="1">
    <citation type="submission" date="2022-07" db="EMBL/GenBank/DDBJ databases">
        <title>Phylogenomic reconstructions and comparative analyses of Kickxellomycotina fungi.</title>
        <authorList>
            <person name="Reynolds N.K."/>
            <person name="Stajich J.E."/>
            <person name="Barry K."/>
            <person name="Grigoriev I.V."/>
            <person name="Crous P."/>
            <person name="Smith M.E."/>
        </authorList>
    </citation>
    <scope>NUCLEOTIDE SEQUENCE</scope>
    <source>
        <strain evidence="13">IMI 214461</strain>
    </source>
</reference>
<evidence type="ECO:0000256" key="9">
    <source>
        <dbReference type="SAM" id="Coils"/>
    </source>
</evidence>
<evidence type="ECO:0000256" key="4">
    <source>
        <dbReference type="ARBA" id="ARBA00022927"/>
    </source>
</evidence>
<evidence type="ECO:0000313" key="13">
    <source>
        <dbReference type="EMBL" id="KAJ2005493.1"/>
    </source>
</evidence>
<comment type="similarity">
    <text evidence="1">Belongs to the syntaxin family.</text>
</comment>
<feature type="transmembrane region" description="Helical" evidence="11">
    <location>
        <begin position="216"/>
        <end position="235"/>
    </location>
</feature>
<keyword evidence="14" id="KW-1185">Reference proteome</keyword>
<evidence type="ECO:0000256" key="3">
    <source>
        <dbReference type="ARBA" id="ARBA00022692"/>
    </source>
</evidence>
<dbReference type="GO" id="GO:0031090">
    <property type="term" value="C:organelle membrane"/>
    <property type="evidence" value="ECO:0007669"/>
    <property type="project" value="UniProtKB-ARBA"/>
</dbReference>
<gene>
    <name evidence="13" type="primary">STX10</name>
    <name evidence="13" type="ORF">H4R26_001916</name>
</gene>
<dbReference type="EMBL" id="JANBQF010000098">
    <property type="protein sequence ID" value="KAJ2005493.1"/>
    <property type="molecule type" value="Genomic_DNA"/>
</dbReference>
<evidence type="ECO:0000256" key="6">
    <source>
        <dbReference type="ARBA" id="ARBA00023034"/>
    </source>
</evidence>
<keyword evidence="7 11" id="KW-0472">Membrane</keyword>
<dbReference type="CDD" id="cd21443">
    <property type="entry name" value="SNARE_NTD_STX6_STX10"/>
    <property type="match status" value="1"/>
</dbReference>
<dbReference type="Pfam" id="PF09177">
    <property type="entry name" value="STX6_10_61_N"/>
    <property type="match status" value="1"/>
</dbReference>
<evidence type="ECO:0000256" key="2">
    <source>
        <dbReference type="ARBA" id="ARBA00022448"/>
    </source>
</evidence>
<dbReference type="Proteomes" id="UP001150907">
    <property type="component" value="Unassembled WGS sequence"/>
</dbReference>
<evidence type="ECO:0000256" key="11">
    <source>
        <dbReference type="SAM" id="Phobius"/>
    </source>
</evidence>
<dbReference type="Pfam" id="PF05739">
    <property type="entry name" value="SNARE"/>
    <property type="match status" value="1"/>
</dbReference>